<organism evidence="1 2">
    <name type="scientific">Salix suchowensis</name>
    <dbReference type="NCBI Taxonomy" id="1278906"/>
    <lineage>
        <taxon>Eukaryota</taxon>
        <taxon>Viridiplantae</taxon>
        <taxon>Streptophyta</taxon>
        <taxon>Embryophyta</taxon>
        <taxon>Tracheophyta</taxon>
        <taxon>Spermatophyta</taxon>
        <taxon>Magnoliopsida</taxon>
        <taxon>eudicotyledons</taxon>
        <taxon>Gunneridae</taxon>
        <taxon>Pentapetalae</taxon>
        <taxon>rosids</taxon>
        <taxon>fabids</taxon>
        <taxon>Malpighiales</taxon>
        <taxon>Salicaceae</taxon>
        <taxon>Saliceae</taxon>
        <taxon>Salix</taxon>
    </lineage>
</organism>
<dbReference type="Proteomes" id="UP001141253">
    <property type="component" value="Chromosome 2"/>
</dbReference>
<keyword evidence="2" id="KW-1185">Reference proteome</keyword>
<evidence type="ECO:0000313" key="2">
    <source>
        <dbReference type="Proteomes" id="UP001141253"/>
    </source>
</evidence>
<protein>
    <submittedName>
        <fullName evidence="1">Uncharacterized protein</fullName>
    </submittedName>
</protein>
<accession>A0ABQ9C0A6</accession>
<name>A0ABQ9C0A6_9ROSI</name>
<reference evidence="1" key="1">
    <citation type="submission" date="2022-10" db="EMBL/GenBank/DDBJ databases">
        <authorList>
            <person name="Hyden B.L."/>
            <person name="Feng K."/>
            <person name="Yates T."/>
            <person name="Jawdy S."/>
            <person name="Smart L.B."/>
            <person name="Muchero W."/>
        </authorList>
    </citation>
    <scope>NUCLEOTIDE SEQUENCE</scope>
    <source>
        <tissue evidence="1">Shoot tip</tissue>
    </source>
</reference>
<reference evidence="1" key="2">
    <citation type="journal article" date="2023" name="Int. J. Mol. Sci.">
        <title>De Novo Assembly and Annotation of 11 Diverse Shrub Willow (Salix) Genomes Reveals Novel Gene Organization in Sex-Linked Regions.</title>
        <authorList>
            <person name="Hyden B."/>
            <person name="Feng K."/>
            <person name="Yates T.B."/>
            <person name="Jawdy S."/>
            <person name="Cereghino C."/>
            <person name="Smart L.B."/>
            <person name="Muchero W."/>
        </authorList>
    </citation>
    <scope>NUCLEOTIDE SEQUENCE</scope>
    <source>
        <tissue evidence="1">Shoot tip</tissue>
    </source>
</reference>
<proteinExistence type="predicted"/>
<sequence>MLFDKVHTLQDYGCKNMEDPVQTQLEVSYVQLTAHEKSYTLLTG</sequence>
<dbReference type="EMBL" id="JAPFFI010000006">
    <property type="protein sequence ID" value="KAJ6391352.1"/>
    <property type="molecule type" value="Genomic_DNA"/>
</dbReference>
<gene>
    <name evidence="1" type="ORF">OIU77_025351</name>
</gene>
<comment type="caution">
    <text evidence="1">The sequence shown here is derived from an EMBL/GenBank/DDBJ whole genome shotgun (WGS) entry which is preliminary data.</text>
</comment>
<evidence type="ECO:0000313" key="1">
    <source>
        <dbReference type="EMBL" id="KAJ6391352.1"/>
    </source>
</evidence>